<comment type="function">
    <text evidence="6">Toxic component of a toxin-antitoxin (TA) system. An RNase.</text>
</comment>
<keyword evidence="1 6" id="KW-1277">Toxin-antitoxin system</keyword>
<feature type="binding site" evidence="6">
    <location>
        <position position="6"/>
    </location>
    <ligand>
        <name>Mg(2+)</name>
        <dbReference type="ChEBI" id="CHEBI:18420"/>
    </ligand>
</feature>
<dbReference type="InterPro" id="IPR002716">
    <property type="entry name" value="PIN_dom"/>
</dbReference>
<keyword evidence="6" id="KW-0800">Toxin</keyword>
<evidence type="ECO:0000259" key="7">
    <source>
        <dbReference type="Pfam" id="PF01850"/>
    </source>
</evidence>
<dbReference type="EMBL" id="CP041692">
    <property type="protein sequence ID" value="QDP96260.1"/>
    <property type="molecule type" value="Genomic_DNA"/>
</dbReference>
<evidence type="ECO:0000256" key="5">
    <source>
        <dbReference type="ARBA" id="ARBA00022842"/>
    </source>
</evidence>
<dbReference type="HAMAP" id="MF_00265">
    <property type="entry name" value="VapC_Nob1"/>
    <property type="match status" value="1"/>
</dbReference>
<keyword evidence="3 6" id="KW-0479">Metal-binding</keyword>
<evidence type="ECO:0000256" key="6">
    <source>
        <dbReference type="HAMAP-Rule" id="MF_00265"/>
    </source>
</evidence>
<dbReference type="KEGG" id="mik:FOE78_10440"/>
<evidence type="ECO:0000256" key="3">
    <source>
        <dbReference type="ARBA" id="ARBA00022723"/>
    </source>
</evidence>
<gene>
    <name evidence="6" type="primary">vapC</name>
    <name evidence="8" type="ORF">FOE78_10440</name>
</gene>
<evidence type="ECO:0000256" key="2">
    <source>
        <dbReference type="ARBA" id="ARBA00022722"/>
    </source>
</evidence>
<dbReference type="RefSeq" id="WP_143986226.1">
    <property type="nucleotide sequence ID" value="NZ_CP041692.1"/>
</dbReference>
<dbReference type="NCBIfam" id="TIGR00028">
    <property type="entry name" value="Mtu_PIN_fam"/>
    <property type="match status" value="1"/>
</dbReference>
<name>A0A516PYL7_9ACTN</name>
<evidence type="ECO:0000313" key="8">
    <source>
        <dbReference type="EMBL" id="QDP96260.1"/>
    </source>
</evidence>
<dbReference type="GO" id="GO:0000287">
    <property type="term" value="F:magnesium ion binding"/>
    <property type="evidence" value="ECO:0007669"/>
    <property type="project" value="UniProtKB-UniRule"/>
</dbReference>
<dbReference type="SUPFAM" id="SSF88723">
    <property type="entry name" value="PIN domain-like"/>
    <property type="match status" value="1"/>
</dbReference>
<feature type="domain" description="PIN" evidence="7">
    <location>
        <begin position="4"/>
        <end position="125"/>
    </location>
</feature>
<evidence type="ECO:0000256" key="4">
    <source>
        <dbReference type="ARBA" id="ARBA00022801"/>
    </source>
</evidence>
<keyword evidence="5 6" id="KW-0460">Magnesium</keyword>
<reference evidence="8 9" key="1">
    <citation type="submission" date="2019-07" db="EMBL/GenBank/DDBJ databases">
        <title>Microlunatus dokdonensis sp. nov. isolated from the rhizospheric soil of the wild plant Elymus tsukushiensis.</title>
        <authorList>
            <person name="Ghim S.-Y."/>
            <person name="Hwang Y.-J."/>
            <person name="Son J.-S."/>
            <person name="Shin J.-H."/>
        </authorList>
    </citation>
    <scope>NUCLEOTIDE SEQUENCE [LARGE SCALE GENOMIC DNA]</scope>
    <source>
        <strain evidence="8 9">KUDC0627</strain>
    </source>
</reference>
<dbReference type="GO" id="GO:0004540">
    <property type="term" value="F:RNA nuclease activity"/>
    <property type="evidence" value="ECO:0007669"/>
    <property type="project" value="InterPro"/>
</dbReference>
<dbReference type="Proteomes" id="UP000319263">
    <property type="component" value="Chromosome"/>
</dbReference>
<dbReference type="InterPro" id="IPR006226">
    <property type="entry name" value="Mtu_PIN"/>
</dbReference>
<dbReference type="GO" id="GO:0090729">
    <property type="term" value="F:toxin activity"/>
    <property type="evidence" value="ECO:0007669"/>
    <property type="project" value="UniProtKB-KW"/>
</dbReference>
<evidence type="ECO:0000313" key="9">
    <source>
        <dbReference type="Proteomes" id="UP000319263"/>
    </source>
</evidence>
<dbReference type="GO" id="GO:0045926">
    <property type="term" value="P:negative regulation of growth"/>
    <property type="evidence" value="ECO:0007669"/>
    <property type="project" value="UniProtKB-ARBA"/>
</dbReference>
<dbReference type="OrthoDB" id="196567at2"/>
<protein>
    <recommendedName>
        <fullName evidence="6">Ribonuclease VapC</fullName>
        <shortName evidence="6">RNase VapC</shortName>
        <ecNumber evidence="6">3.1.-.-</ecNumber>
    </recommendedName>
    <alternativeName>
        <fullName evidence="6">Toxin VapC</fullName>
    </alternativeName>
</protein>
<evidence type="ECO:0000256" key="1">
    <source>
        <dbReference type="ARBA" id="ARBA00022649"/>
    </source>
</evidence>
<dbReference type="EC" id="3.1.-.-" evidence="6"/>
<proteinExistence type="inferred from homology"/>
<organism evidence="8 9">
    <name type="scientific">Microlunatus elymi</name>
    <dbReference type="NCBI Taxonomy" id="2596828"/>
    <lineage>
        <taxon>Bacteria</taxon>
        <taxon>Bacillati</taxon>
        <taxon>Actinomycetota</taxon>
        <taxon>Actinomycetes</taxon>
        <taxon>Propionibacteriales</taxon>
        <taxon>Propionibacteriaceae</taxon>
        <taxon>Microlunatus</taxon>
    </lineage>
</organism>
<dbReference type="InterPro" id="IPR029060">
    <property type="entry name" value="PIN-like_dom_sf"/>
</dbReference>
<sequence length="142" mass="15751">MTALLDVNVLLALFDSDHVGHATAWEWLDAEIDDGWASCAITENGFIRIISQPRYPHPIPPAQAIELLAEATATEQHSFWASDVTVTSRDHIDPSHLLRSPQITDSYLLSLAVEHDGRLVTFDQSIELDSVPRATAEHLMVL</sequence>
<dbReference type="InterPro" id="IPR022907">
    <property type="entry name" value="VapC_family"/>
</dbReference>
<keyword evidence="2 6" id="KW-0540">Nuclease</keyword>
<dbReference type="GO" id="GO:0016788">
    <property type="term" value="F:hydrolase activity, acting on ester bonds"/>
    <property type="evidence" value="ECO:0007669"/>
    <property type="project" value="InterPro"/>
</dbReference>
<keyword evidence="9" id="KW-1185">Reference proteome</keyword>
<keyword evidence="4 6" id="KW-0378">Hydrolase</keyword>
<feature type="binding site" evidence="6">
    <location>
        <position position="105"/>
    </location>
    <ligand>
        <name>Mg(2+)</name>
        <dbReference type="ChEBI" id="CHEBI:18420"/>
    </ligand>
</feature>
<dbReference type="Pfam" id="PF01850">
    <property type="entry name" value="PIN"/>
    <property type="match status" value="1"/>
</dbReference>
<dbReference type="AlphaFoldDB" id="A0A516PYL7"/>
<comment type="cofactor">
    <cofactor evidence="6">
        <name>Mg(2+)</name>
        <dbReference type="ChEBI" id="CHEBI:18420"/>
    </cofactor>
</comment>
<accession>A0A516PYL7</accession>
<comment type="similarity">
    <text evidence="6">Belongs to the PINc/VapC protein family.</text>
</comment>